<dbReference type="InterPro" id="IPR017191">
    <property type="entry name" value="Junctophilin"/>
</dbReference>
<dbReference type="GO" id="GO:0016529">
    <property type="term" value="C:sarcoplasmic reticulum"/>
    <property type="evidence" value="ECO:0007669"/>
    <property type="project" value="TreeGrafter"/>
</dbReference>
<comment type="caution">
    <text evidence="2">The sequence shown here is derived from an EMBL/GenBank/DDBJ whole genome shotgun (WGS) entry which is preliminary data.</text>
</comment>
<evidence type="ECO:0000256" key="1">
    <source>
        <dbReference type="SAM" id="MobiDB-lite"/>
    </source>
</evidence>
<protein>
    <submittedName>
        <fullName evidence="2">Uncharacterized protein</fullName>
    </submittedName>
</protein>
<dbReference type="AlphaFoldDB" id="A0AAW0JNR7"/>
<evidence type="ECO:0000313" key="2">
    <source>
        <dbReference type="EMBL" id="KAK7827771.1"/>
    </source>
</evidence>
<gene>
    <name evidence="2" type="ORF">U0070_019595</name>
</gene>
<dbReference type="Proteomes" id="UP001488838">
    <property type="component" value="Unassembled WGS sequence"/>
</dbReference>
<keyword evidence="3" id="KW-1185">Reference proteome</keyword>
<evidence type="ECO:0000313" key="3">
    <source>
        <dbReference type="Proteomes" id="UP001488838"/>
    </source>
</evidence>
<feature type="compositionally biased region" description="Basic and acidic residues" evidence="1">
    <location>
        <begin position="1"/>
        <end position="12"/>
    </location>
</feature>
<feature type="region of interest" description="Disordered" evidence="1">
    <location>
        <begin position="39"/>
        <end position="60"/>
    </location>
</feature>
<name>A0AAW0JNR7_MYOGA</name>
<reference evidence="2 3" key="1">
    <citation type="journal article" date="2023" name="bioRxiv">
        <title>Conserved and derived expression patterns and positive selection on dental genes reveal complex evolutionary context of ever-growing rodent molars.</title>
        <authorList>
            <person name="Calamari Z.T."/>
            <person name="Song A."/>
            <person name="Cohen E."/>
            <person name="Akter M."/>
            <person name="Roy R.D."/>
            <person name="Hallikas O."/>
            <person name="Christensen M.M."/>
            <person name="Li P."/>
            <person name="Marangoni P."/>
            <person name="Jernvall J."/>
            <person name="Klein O.D."/>
        </authorList>
    </citation>
    <scope>NUCLEOTIDE SEQUENCE [LARGE SCALE GENOMIC DNA]</scope>
    <source>
        <strain evidence="2">V071</strain>
    </source>
</reference>
<dbReference type="PANTHER" id="PTHR23085">
    <property type="entry name" value="GH28348P"/>
    <property type="match status" value="1"/>
</dbReference>
<dbReference type="GO" id="GO:0005789">
    <property type="term" value="C:endoplasmic reticulum membrane"/>
    <property type="evidence" value="ECO:0007669"/>
    <property type="project" value="TreeGrafter"/>
</dbReference>
<accession>A0AAW0JNR7</accession>
<sequence>METSHAKAKAEASEQAALAANQESNIARTLAKELAPDFYQPDNMLDSGDMQLGPRIRKSHTGSFALVNTDSYV</sequence>
<feature type="region of interest" description="Disordered" evidence="1">
    <location>
        <begin position="1"/>
        <end position="21"/>
    </location>
</feature>
<dbReference type="GO" id="GO:0005886">
    <property type="term" value="C:plasma membrane"/>
    <property type="evidence" value="ECO:0007669"/>
    <property type="project" value="TreeGrafter"/>
</dbReference>
<dbReference type="PANTHER" id="PTHR23085:SF26">
    <property type="entry name" value="JUNCTOPHILIN-2"/>
    <property type="match status" value="1"/>
</dbReference>
<dbReference type="GO" id="GO:0030314">
    <property type="term" value="C:junctional membrane complex"/>
    <property type="evidence" value="ECO:0007669"/>
    <property type="project" value="InterPro"/>
</dbReference>
<proteinExistence type="predicted"/>
<organism evidence="2 3">
    <name type="scientific">Myodes glareolus</name>
    <name type="common">Bank vole</name>
    <name type="synonym">Clethrionomys glareolus</name>
    <dbReference type="NCBI Taxonomy" id="447135"/>
    <lineage>
        <taxon>Eukaryota</taxon>
        <taxon>Metazoa</taxon>
        <taxon>Chordata</taxon>
        <taxon>Craniata</taxon>
        <taxon>Vertebrata</taxon>
        <taxon>Euteleostomi</taxon>
        <taxon>Mammalia</taxon>
        <taxon>Eutheria</taxon>
        <taxon>Euarchontoglires</taxon>
        <taxon>Glires</taxon>
        <taxon>Rodentia</taxon>
        <taxon>Myomorpha</taxon>
        <taxon>Muroidea</taxon>
        <taxon>Cricetidae</taxon>
        <taxon>Arvicolinae</taxon>
        <taxon>Myodes</taxon>
    </lineage>
</organism>
<dbReference type="EMBL" id="JBBHLL010000029">
    <property type="protein sequence ID" value="KAK7827771.1"/>
    <property type="molecule type" value="Genomic_DNA"/>
</dbReference>